<evidence type="ECO:0000313" key="2">
    <source>
        <dbReference type="Proteomes" id="UP000034160"/>
    </source>
</evidence>
<dbReference type="STRING" id="1618356.UU93_C0033G0012"/>
<evidence type="ECO:0000313" key="1">
    <source>
        <dbReference type="EMBL" id="KKS30683.1"/>
    </source>
</evidence>
<organism evidence="1 2">
    <name type="scientific">Candidatus Amesbacteria bacterium GW2011_GWA2_42_12</name>
    <dbReference type="NCBI Taxonomy" id="1618356"/>
    <lineage>
        <taxon>Bacteria</taxon>
        <taxon>Candidatus Amesiibacteriota</taxon>
    </lineage>
</organism>
<dbReference type="Proteomes" id="UP000034160">
    <property type="component" value="Unassembled WGS sequence"/>
</dbReference>
<dbReference type="EMBL" id="LCCN01000033">
    <property type="protein sequence ID" value="KKS30683.1"/>
    <property type="molecule type" value="Genomic_DNA"/>
</dbReference>
<sequence length="49" mass="5817">MFKKMGFSYGFPEMSLFKANKTHKNHILKKKSSFLLEMYCSSTVFKEMD</sequence>
<proteinExistence type="predicted"/>
<name>A0A0G1AZL4_9BACT</name>
<dbReference type="AlphaFoldDB" id="A0A0G1AZL4"/>
<comment type="caution">
    <text evidence="1">The sequence shown here is derived from an EMBL/GenBank/DDBJ whole genome shotgun (WGS) entry which is preliminary data.</text>
</comment>
<gene>
    <name evidence="1" type="ORF">UU93_C0033G0012</name>
</gene>
<reference evidence="1 2" key="1">
    <citation type="journal article" date="2015" name="Nature">
        <title>rRNA introns, odd ribosomes, and small enigmatic genomes across a large radiation of phyla.</title>
        <authorList>
            <person name="Brown C.T."/>
            <person name="Hug L.A."/>
            <person name="Thomas B.C."/>
            <person name="Sharon I."/>
            <person name="Castelle C.J."/>
            <person name="Singh A."/>
            <person name="Wilkins M.J."/>
            <person name="Williams K.H."/>
            <person name="Banfield J.F."/>
        </authorList>
    </citation>
    <scope>NUCLEOTIDE SEQUENCE [LARGE SCALE GENOMIC DNA]</scope>
</reference>
<protein>
    <submittedName>
        <fullName evidence="1">Uncharacterized protein</fullName>
    </submittedName>
</protein>
<accession>A0A0G1AZL4</accession>